<reference evidence="2 3" key="1">
    <citation type="submission" date="2018-09" db="EMBL/GenBank/DDBJ databases">
        <authorList>
            <person name="Tagini F."/>
        </authorList>
    </citation>
    <scope>NUCLEOTIDE SEQUENCE [LARGE SCALE GENOMIC DNA]</scope>
    <source>
        <strain evidence="2 3">MK136</strain>
    </source>
</reference>
<protein>
    <recommendedName>
        <fullName evidence="1">Transposase IS110-like N-terminal domain-containing protein</fullName>
    </recommendedName>
</protein>
<dbReference type="AlphaFoldDB" id="A0A498QG59"/>
<evidence type="ECO:0000259" key="1">
    <source>
        <dbReference type="Pfam" id="PF01548"/>
    </source>
</evidence>
<dbReference type="GO" id="GO:0003677">
    <property type="term" value="F:DNA binding"/>
    <property type="evidence" value="ECO:0007669"/>
    <property type="project" value="InterPro"/>
</dbReference>
<feature type="domain" description="Transposase IS110-like N-terminal" evidence="1">
    <location>
        <begin position="1"/>
        <end position="84"/>
    </location>
</feature>
<sequence>MNDAGDRLASRRLPEGVAGIRQLHKLIAGQARDPAEAVIRIDRGLWVDALIAAGYQVFAINPLAAARYHGSGAKSDPADAKLLAGRAPAIPTAYAVRCGSTTRQHRRRSGIWLTVTR</sequence>
<name>A0A498QG59_9MYCO</name>
<dbReference type="Proteomes" id="UP000273307">
    <property type="component" value="Unassembled WGS sequence"/>
</dbReference>
<evidence type="ECO:0000313" key="2">
    <source>
        <dbReference type="EMBL" id="VBA44397.1"/>
    </source>
</evidence>
<accession>A0A498QG59</accession>
<dbReference type="EMBL" id="UPHP01000152">
    <property type="protein sequence ID" value="VBA44397.1"/>
    <property type="molecule type" value="Genomic_DNA"/>
</dbReference>
<proteinExistence type="predicted"/>
<dbReference type="InterPro" id="IPR002525">
    <property type="entry name" value="Transp_IS110-like_N"/>
</dbReference>
<dbReference type="Pfam" id="PF01548">
    <property type="entry name" value="DEDD_Tnp_IS110"/>
    <property type="match status" value="1"/>
</dbReference>
<dbReference type="GO" id="GO:0004803">
    <property type="term" value="F:transposase activity"/>
    <property type="evidence" value="ECO:0007669"/>
    <property type="project" value="InterPro"/>
</dbReference>
<organism evidence="2 3">
    <name type="scientific">Mycobacterium attenuatum</name>
    <dbReference type="NCBI Taxonomy" id="2341086"/>
    <lineage>
        <taxon>Bacteria</taxon>
        <taxon>Bacillati</taxon>
        <taxon>Actinomycetota</taxon>
        <taxon>Actinomycetes</taxon>
        <taxon>Mycobacteriales</taxon>
        <taxon>Mycobacteriaceae</taxon>
        <taxon>Mycobacterium</taxon>
    </lineage>
</organism>
<keyword evidence="3" id="KW-1185">Reference proteome</keyword>
<evidence type="ECO:0000313" key="3">
    <source>
        <dbReference type="Proteomes" id="UP000273307"/>
    </source>
</evidence>
<gene>
    <name evidence="2" type="ORF">LAUMK136_05612</name>
</gene>
<dbReference type="GO" id="GO:0006313">
    <property type="term" value="P:DNA transposition"/>
    <property type="evidence" value="ECO:0007669"/>
    <property type="project" value="InterPro"/>
</dbReference>